<protein>
    <submittedName>
        <fullName evidence="1">Uncharacterized protein</fullName>
    </submittedName>
</protein>
<dbReference type="EMBL" id="CP016622">
    <property type="protein sequence ID" value="ANZ29325.1"/>
    <property type="molecule type" value="Genomic_DNA"/>
</dbReference>
<dbReference type="Proteomes" id="UP000093052">
    <property type="component" value="Chromosome"/>
</dbReference>
<evidence type="ECO:0000313" key="1">
    <source>
        <dbReference type="EMBL" id="ANZ29325.1"/>
    </source>
</evidence>
<dbReference type="AlphaFoldDB" id="A0AAN1D5W8"/>
<sequence length="71" mass="7252">MGGFAATALSLAALIVFLQRKDPPEAKRVANCICGCCLPAMMTIGLFAAPAAAHAVSACGGLSVNWEKTSR</sequence>
<name>A0AAN1D5W8_PARTM</name>
<gene>
    <name evidence="1" type="ORF">BCV53_03920</name>
</gene>
<accession>A0AAN1D5W8</accession>
<organism evidence="1 2">
    <name type="scientific">Parageobacillus thermoglucosidasius</name>
    <name type="common">Geobacillus thermoglucosidasius</name>
    <dbReference type="NCBI Taxonomy" id="1426"/>
    <lineage>
        <taxon>Bacteria</taxon>
        <taxon>Bacillati</taxon>
        <taxon>Bacillota</taxon>
        <taxon>Bacilli</taxon>
        <taxon>Bacillales</taxon>
        <taxon>Anoxybacillaceae</taxon>
        <taxon>Parageobacillus</taxon>
    </lineage>
</organism>
<dbReference type="KEGG" id="ptl:AOT13_03905"/>
<keyword evidence="2" id="KW-1185">Reference proteome</keyword>
<evidence type="ECO:0000313" key="2">
    <source>
        <dbReference type="Proteomes" id="UP000093052"/>
    </source>
</evidence>
<proteinExistence type="predicted"/>
<reference evidence="2" key="1">
    <citation type="journal article" date="2016" name="Genome Announc.">
        <title>Complete Genome Sequence of Geobacillus thermoglucosidasius NCIMB 11955, the Progenitor of a Bioethanol Production Strain.</title>
        <authorList>
            <person name="Sheng L."/>
            <person name="Zhang Y."/>
            <person name="Minton N.P."/>
        </authorList>
    </citation>
    <scope>NUCLEOTIDE SEQUENCE [LARGE SCALE GENOMIC DNA]</scope>
    <source>
        <strain evidence="2">NCIMB 11955</strain>
    </source>
</reference>
<dbReference type="RefSeq" id="WP_042384270.1">
    <property type="nucleotide sequence ID" value="NZ_LAKX01000004.1"/>
</dbReference>